<evidence type="ECO:0000256" key="3">
    <source>
        <dbReference type="ARBA" id="ARBA00022612"/>
    </source>
</evidence>
<evidence type="ECO:0000256" key="7">
    <source>
        <dbReference type="ARBA" id="ARBA00023142"/>
    </source>
</evidence>
<proteinExistence type="inferred from homology"/>
<keyword evidence="9 10" id="KW-0326">Glycosidase</keyword>
<evidence type="ECO:0000256" key="1">
    <source>
        <dbReference type="ARBA" id="ARBA00000632"/>
    </source>
</evidence>
<name>A0A6J5RSI8_9CAUD</name>
<dbReference type="GO" id="GO:0044659">
    <property type="term" value="P:viral release from host cell by cytolysis"/>
    <property type="evidence" value="ECO:0007669"/>
    <property type="project" value="UniProtKB-UniRule"/>
</dbReference>
<dbReference type="InterPro" id="IPR002196">
    <property type="entry name" value="Glyco_hydro_24"/>
</dbReference>
<keyword evidence="4 10" id="KW-0081">Bacteriolytic enzyme</keyword>
<evidence type="ECO:0000256" key="9">
    <source>
        <dbReference type="ARBA" id="ARBA00023295"/>
    </source>
</evidence>
<dbReference type="EMBL" id="LR797253">
    <property type="protein sequence ID" value="CAB4197156.1"/>
    <property type="molecule type" value="Genomic_DNA"/>
</dbReference>
<comment type="function">
    <text evidence="10">Endolysin with lysozyme activity that degrades host peptidoglycans and participates with the holin and spanin proteins in the sequential events which lead to the programmed host cell lysis releasing the mature viral particles. Once the holin has permeabilized the host cell membrane, the endolysin can reach the periplasm and break down the peptidoglycan layer.</text>
</comment>
<dbReference type="InterPro" id="IPR051018">
    <property type="entry name" value="Bacteriophage_GH24"/>
</dbReference>
<dbReference type="GO" id="GO:0042742">
    <property type="term" value="P:defense response to bacterium"/>
    <property type="evidence" value="ECO:0007669"/>
    <property type="project" value="UniProtKB-KW"/>
</dbReference>
<accession>A0A6J5RSI8</accession>
<evidence type="ECO:0000256" key="10">
    <source>
        <dbReference type="HAMAP-Rule" id="MF_04110"/>
    </source>
</evidence>
<dbReference type="InterPro" id="IPR023347">
    <property type="entry name" value="Lysozyme_dom_sf"/>
</dbReference>
<comment type="subcellular location">
    <subcellularLocation>
        <location evidence="10">Host cytoplasm</location>
    </subcellularLocation>
    <text evidence="10">The endolysin is cytoplasmic, but can reach the periplasmic space with the help of the holins which disrupt the host cell membrane.</text>
</comment>
<feature type="active site" description="Proton donor/acceptor" evidence="10">
    <location>
        <position position="25"/>
    </location>
</feature>
<keyword evidence="3 10" id="KW-1188">Viral release from host cell</keyword>
<dbReference type="PANTHER" id="PTHR38107:SF3">
    <property type="entry name" value="LYSOZYME RRRD-RELATED"/>
    <property type="match status" value="1"/>
</dbReference>
<dbReference type="Gene3D" id="1.10.530.40">
    <property type="match status" value="1"/>
</dbReference>
<comment type="catalytic activity">
    <reaction evidence="1 10 11">
        <text>Hydrolysis of (1-&gt;4)-beta-linkages between N-acetylmuramic acid and N-acetyl-D-glucosamine residues in a peptidoglycan and between N-acetyl-D-glucosamine residues in chitodextrins.</text>
        <dbReference type="EC" id="3.2.1.17"/>
    </reaction>
</comment>
<dbReference type="HAMAP" id="MF_04110">
    <property type="entry name" value="ENDOLYSIN_T4"/>
    <property type="match status" value="1"/>
</dbReference>
<keyword evidence="5 10" id="KW-0378">Hydrolase</keyword>
<evidence type="ECO:0000256" key="8">
    <source>
        <dbReference type="ARBA" id="ARBA00023200"/>
    </source>
</evidence>
<dbReference type="GO" id="GO:0003796">
    <property type="term" value="F:lysozyme activity"/>
    <property type="evidence" value="ECO:0007669"/>
    <property type="project" value="UniProtKB-UniRule"/>
</dbReference>
<evidence type="ECO:0000313" key="12">
    <source>
        <dbReference type="EMBL" id="CAB4197156.1"/>
    </source>
</evidence>
<keyword evidence="2 10" id="KW-0929">Antimicrobial</keyword>
<dbReference type="PANTHER" id="PTHR38107">
    <property type="match status" value="1"/>
</dbReference>
<protein>
    <recommendedName>
        <fullName evidence="10">Endolysin</fullName>
        <ecNumber evidence="10">3.2.1.17</ecNumber>
    </recommendedName>
    <alternativeName>
        <fullName evidence="10">Lysis protein</fullName>
    </alternativeName>
    <alternativeName>
        <fullName evidence="10">Lysozyme</fullName>
    </alternativeName>
    <alternativeName>
        <fullName evidence="10">Muramidase</fullName>
    </alternativeName>
</protein>
<organism evidence="12">
    <name type="scientific">uncultured Caudovirales phage</name>
    <dbReference type="NCBI Taxonomy" id="2100421"/>
    <lineage>
        <taxon>Viruses</taxon>
        <taxon>Duplodnaviria</taxon>
        <taxon>Heunggongvirae</taxon>
        <taxon>Uroviricota</taxon>
        <taxon>Caudoviricetes</taxon>
        <taxon>Peduoviridae</taxon>
        <taxon>Maltschvirus</taxon>
        <taxon>Maltschvirus maltsch</taxon>
    </lineage>
</organism>
<dbReference type="InterPro" id="IPR033907">
    <property type="entry name" value="Endolysin_autolysin"/>
</dbReference>
<dbReference type="EC" id="3.2.1.17" evidence="10"/>
<dbReference type="InterPro" id="IPR023346">
    <property type="entry name" value="Lysozyme-like_dom_sf"/>
</dbReference>
<evidence type="ECO:0000256" key="11">
    <source>
        <dbReference type="RuleBase" id="RU003788"/>
    </source>
</evidence>
<dbReference type="SUPFAM" id="SSF53955">
    <property type="entry name" value="Lysozyme-like"/>
    <property type="match status" value="1"/>
</dbReference>
<keyword evidence="6 10" id="KW-0204">Cytolysis</keyword>
<dbReference type="GO" id="GO:0016998">
    <property type="term" value="P:cell wall macromolecule catabolic process"/>
    <property type="evidence" value="ECO:0007669"/>
    <property type="project" value="InterPro"/>
</dbReference>
<dbReference type="CDD" id="cd00737">
    <property type="entry name" value="lyz_endolysin_autolysin"/>
    <property type="match status" value="1"/>
</dbReference>
<dbReference type="GO" id="GO:0030430">
    <property type="term" value="C:host cell cytoplasm"/>
    <property type="evidence" value="ECO:0007669"/>
    <property type="project" value="UniProtKB-SubCell"/>
</dbReference>
<keyword evidence="8 10" id="KW-1035">Host cytoplasm</keyword>
<evidence type="ECO:0000256" key="6">
    <source>
        <dbReference type="ARBA" id="ARBA00022852"/>
    </source>
</evidence>
<dbReference type="GO" id="GO:0009253">
    <property type="term" value="P:peptidoglycan catabolic process"/>
    <property type="evidence" value="ECO:0007669"/>
    <property type="project" value="UniProtKB-UniRule"/>
</dbReference>
<dbReference type="Pfam" id="PF00959">
    <property type="entry name" value="Phage_lysozyme"/>
    <property type="match status" value="1"/>
</dbReference>
<reference evidence="12" key="1">
    <citation type="submission" date="2020-05" db="EMBL/GenBank/DDBJ databases">
        <authorList>
            <person name="Chiriac C."/>
            <person name="Salcher M."/>
            <person name="Ghai R."/>
            <person name="Kavagutti S V."/>
        </authorList>
    </citation>
    <scope>NUCLEOTIDE SEQUENCE</scope>
</reference>
<evidence type="ECO:0000256" key="2">
    <source>
        <dbReference type="ARBA" id="ARBA00022529"/>
    </source>
</evidence>
<gene>
    <name evidence="12" type="ORF">UFOVP1304_30</name>
</gene>
<comment type="similarity">
    <text evidence="10 11">Belongs to the glycosyl hydrolase 24 family.</text>
</comment>
<dbReference type="InterPro" id="IPR034690">
    <property type="entry name" value="Endolysin_T4_type"/>
</dbReference>
<feature type="active site" description="Proton donor/acceptor" evidence="10">
    <location>
        <position position="16"/>
    </location>
</feature>
<evidence type="ECO:0000256" key="4">
    <source>
        <dbReference type="ARBA" id="ARBA00022638"/>
    </source>
</evidence>
<evidence type="ECO:0000256" key="5">
    <source>
        <dbReference type="ARBA" id="ARBA00022801"/>
    </source>
</evidence>
<keyword evidence="7 10" id="KW-0578">Host cell lysis by virus</keyword>
<sequence>MSINLDAAVGLCKTFEGFRSSPYLCPAQKWTIGYGCTFYSTGQRVTATDPVVSVERAEEMLIAELRSNCLPSALRLCPILDLHEKKLNAVVDFVFNLGADRLRSSTLRRKINSKDWTGSKAELARWVYGGGKVLPGLVKRRAAEAALFD</sequence>